<dbReference type="OrthoDB" id="44190at2759"/>
<dbReference type="EMBL" id="CM035423">
    <property type="protein sequence ID" value="KAH7365623.1"/>
    <property type="molecule type" value="Genomic_DNA"/>
</dbReference>
<comment type="caution">
    <text evidence="1">The sequence shown here is derived from an EMBL/GenBank/DDBJ whole genome shotgun (WGS) entry which is preliminary data.</text>
</comment>
<organism evidence="1 2">
    <name type="scientific">Ceratopteris richardii</name>
    <name type="common">Triangle waterfern</name>
    <dbReference type="NCBI Taxonomy" id="49495"/>
    <lineage>
        <taxon>Eukaryota</taxon>
        <taxon>Viridiplantae</taxon>
        <taxon>Streptophyta</taxon>
        <taxon>Embryophyta</taxon>
        <taxon>Tracheophyta</taxon>
        <taxon>Polypodiopsida</taxon>
        <taxon>Polypodiidae</taxon>
        <taxon>Polypodiales</taxon>
        <taxon>Pteridineae</taxon>
        <taxon>Pteridaceae</taxon>
        <taxon>Parkerioideae</taxon>
        <taxon>Ceratopteris</taxon>
    </lineage>
</organism>
<proteinExistence type="predicted"/>
<name>A0A8T2STD8_CERRI</name>
<protein>
    <submittedName>
        <fullName evidence="1">Uncharacterized protein</fullName>
    </submittedName>
</protein>
<dbReference type="AlphaFoldDB" id="A0A8T2STD8"/>
<dbReference type="PANTHER" id="PTHR35690:SF1">
    <property type="entry name" value="OS01G0363500 PROTEIN"/>
    <property type="match status" value="1"/>
</dbReference>
<evidence type="ECO:0000313" key="2">
    <source>
        <dbReference type="Proteomes" id="UP000825935"/>
    </source>
</evidence>
<sequence length="273" mass="29724">MDTLHAQHFSFNIPDTVKNVSLPTTYGRCRIPCRHLPSFSLSSSPLRSSRLCRSLSGESAAIPATDQPASTSIQSDESSEKSRIVDESVAVLKRAAKTRKVPGGEVIKALLALEKAKLDPSSFFATIGGGPESPGPRTWMLIFTANSGQISETQKGGSGKGTYFPITAVQKFDATAMTIENGVYLGPLGCLTFSGRLNWNKRILTFVFDTLNLKIGSLGPFKFNVSKEEEKNRAPSSNKDPFFVWHYADEEIIAARGRGGGLAFWCRCKRVPT</sequence>
<gene>
    <name evidence="1" type="ORF">KP509_18G038300</name>
</gene>
<dbReference type="PANTHER" id="PTHR35690">
    <property type="entry name" value="OS01G0363500 PROTEIN"/>
    <property type="match status" value="1"/>
</dbReference>
<reference evidence="1" key="1">
    <citation type="submission" date="2021-08" db="EMBL/GenBank/DDBJ databases">
        <title>WGS assembly of Ceratopteris richardii.</title>
        <authorList>
            <person name="Marchant D.B."/>
            <person name="Chen G."/>
            <person name="Jenkins J."/>
            <person name="Shu S."/>
            <person name="Leebens-Mack J."/>
            <person name="Grimwood J."/>
            <person name="Schmutz J."/>
            <person name="Soltis P."/>
            <person name="Soltis D."/>
            <person name="Chen Z.-H."/>
        </authorList>
    </citation>
    <scope>NUCLEOTIDE SEQUENCE</scope>
    <source>
        <strain evidence="1">Whitten #5841</strain>
        <tissue evidence="1">Leaf</tissue>
    </source>
</reference>
<accession>A0A8T2STD8</accession>
<dbReference type="Proteomes" id="UP000825935">
    <property type="component" value="Chromosome 18"/>
</dbReference>
<evidence type="ECO:0000313" key="1">
    <source>
        <dbReference type="EMBL" id="KAH7365623.1"/>
    </source>
</evidence>
<dbReference type="OMA" id="PRTWMLI"/>
<keyword evidence="2" id="KW-1185">Reference proteome</keyword>